<name>A0A0H4BLD2_LUTLO</name>
<dbReference type="PROSITE" id="PS50217">
    <property type="entry name" value="BZIP"/>
    <property type="match status" value="1"/>
</dbReference>
<accession>A0A0H4BLD2</accession>
<gene>
    <name evidence="8" type="primary">vri</name>
</gene>
<dbReference type="InterPro" id="IPR047229">
    <property type="entry name" value="NFIL3-like"/>
</dbReference>
<protein>
    <submittedName>
        <fullName evidence="8">Vrille</fullName>
    </submittedName>
</protein>
<dbReference type="VEuPathDB" id="VectorBase:LLOJ007416"/>
<dbReference type="SMART" id="SM00338">
    <property type="entry name" value="BRLZ"/>
    <property type="match status" value="1"/>
</dbReference>
<feature type="compositionally biased region" description="Low complexity" evidence="6">
    <location>
        <begin position="312"/>
        <end position="324"/>
    </location>
</feature>
<dbReference type="Pfam" id="PF07716">
    <property type="entry name" value="bZIP_2"/>
    <property type="match status" value="1"/>
</dbReference>
<dbReference type="VEuPathDB" id="VectorBase:LLONM1_010593"/>
<keyword evidence="4" id="KW-0804">Transcription</keyword>
<evidence type="ECO:0000256" key="5">
    <source>
        <dbReference type="ARBA" id="ARBA00023242"/>
    </source>
</evidence>
<evidence type="ECO:0000313" key="8">
    <source>
        <dbReference type="EMBL" id="AKN63485.1"/>
    </source>
</evidence>
<feature type="compositionally biased region" description="Pro residues" evidence="6">
    <location>
        <begin position="208"/>
        <end position="221"/>
    </location>
</feature>
<dbReference type="InterPro" id="IPR004827">
    <property type="entry name" value="bZIP"/>
</dbReference>
<feature type="compositionally biased region" description="Pro residues" evidence="6">
    <location>
        <begin position="275"/>
        <end position="286"/>
    </location>
</feature>
<dbReference type="GO" id="GO:0003700">
    <property type="term" value="F:DNA-binding transcription factor activity"/>
    <property type="evidence" value="ECO:0007669"/>
    <property type="project" value="InterPro"/>
</dbReference>
<dbReference type="EMBL" id="KR706372">
    <property type="protein sequence ID" value="AKN63485.1"/>
    <property type="molecule type" value="mRNA"/>
</dbReference>
<dbReference type="PANTHER" id="PTHR15284">
    <property type="entry name" value="NUCLEAR FACTOR INTERLEUKIN-3-REGULATED PROTEIN"/>
    <property type="match status" value="1"/>
</dbReference>
<dbReference type="CDD" id="cd14694">
    <property type="entry name" value="bZIP_NFIL3"/>
    <property type="match status" value="1"/>
</dbReference>
<dbReference type="AlphaFoldDB" id="A0A0H4BLD2"/>
<feature type="compositionally biased region" description="Basic and acidic residues" evidence="6">
    <location>
        <begin position="289"/>
        <end position="300"/>
    </location>
</feature>
<feature type="region of interest" description="Disordered" evidence="6">
    <location>
        <begin position="29"/>
        <end position="85"/>
    </location>
</feature>
<feature type="domain" description="BZIP" evidence="7">
    <location>
        <begin position="114"/>
        <end position="168"/>
    </location>
</feature>
<keyword evidence="5" id="KW-0539">Nucleus</keyword>
<evidence type="ECO:0000256" key="6">
    <source>
        <dbReference type="SAM" id="MobiDB-lite"/>
    </source>
</evidence>
<dbReference type="GO" id="GO:0005634">
    <property type="term" value="C:nucleus"/>
    <property type="evidence" value="ECO:0007669"/>
    <property type="project" value="TreeGrafter"/>
</dbReference>
<feature type="compositionally biased region" description="Basic and acidic residues" evidence="6">
    <location>
        <begin position="52"/>
        <end position="61"/>
    </location>
</feature>
<reference evidence="8" key="1">
    <citation type="submission" date="2015-05" db="EMBL/GenBank/DDBJ databases">
        <title>Isolation of Clock and vrille in the sandfly Lutzomyia longipalpis (Diptera, Psychodidae, Phlebotominae).</title>
        <authorList>
            <person name="Gesto J.S.M."/>
            <person name="Rivas G.B.S."/>
            <person name="Pavan M.G."/>
            <person name="Meireles-Filho A.C.A."/>
            <person name="Amoretty P.R."/>
            <person name="de Souza N.A."/>
            <person name="Bruno R.V."/>
            <person name="Peixoto A.A."/>
        </authorList>
    </citation>
    <scope>NUCLEOTIDE SEQUENCE</scope>
    <source>
        <strain evidence="8">Lapinha</strain>
    </source>
</reference>
<dbReference type="InterPro" id="IPR047106">
    <property type="entry name" value="NFIL3-like_bZIP"/>
</dbReference>
<evidence type="ECO:0000256" key="1">
    <source>
        <dbReference type="ARBA" id="ARBA00006079"/>
    </source>
</evidence>
<dbReference type="PANTHER" id="PTHR15284:SF0">
    <property type="entry name" value="GH23983P"/>
    <property type="match status" value="1"/>
</dbReference>
<dbReference type="Gene3D" id="1.20.5.170">
    <property type="match status" value="1"/>
</dbReference>
<dbReference type="GO" id="GO:0003677">
    <property type="term" value="F:DNA binding"/>
    <property type="evidence" value="ECO:0007669"/>
    <property type="project" value="UniProtKB-KW"/>
</dbReference>
<dbReference type="PROSITE" id="PS00036">
    <property type="entry name" value="BZIP_BASIC"/>
    <property type="match status" value="1"/>
</dbReference>
<comment type="similarity">
    <text evidence="1">Belongs to the bZIP family. NFIL3 subfamily.</text>
</comment>
<dbReference type="SUPFAM" id="SSF57959">
    <property type="entry name" value="Leucine zipper domain"/>
    <property type="match status" value="1"/>
</dbReference>
<proteinExistence type="evidence at transcript level"/>
<feature type="region of interest" description="Disordered" evidence="6">
    <location>
        <begin position="375"/>
        <end position="416"/>
    </location>
</feature>
<evidence type="ECO:0000256" key="3">
    <source>
        <dbReference type="ARBA" id="ARBA00023125"/>
    </source>
</evidence>
<keyword evidence="2" id="KW-0805">Transcription regulation</keyword>
<feature type="region of interest" description="Disordered" evidence="6">
    <location>
        <begin position="202"/>
        <end position="331"/>
    </location>
</feature>
<keyword evidence="3" id="KW-0238">DNA-binding</keyword>
<dbReference type="GO" id="GO:0007623">
    <property type="term" value="P:circadian rhythm"/>
    <property type="evidence" value="ECO:0007669"/>
    <property type="project" value="TreeGrafter"/>
</dbReference>
<dbReference type="InterPro" id="IPR046347">
    <property type="entry name" value="bZIP_sf"/>
</dbReference>
<organism evidence="8">
    <name type="scientific">Lutzomyia longipalpis</name>
    <name type="common">Sand fly</name>
    <dbReference type="NCBI Taxonomy" id="7200"/>
    <lineage>
        <taxon>Eukaryota</taxon>
        <taxon>Metazoa</taxon>
        <taxon>Ecdysozoa</taxon>
        <taxon>Arthropoda</taxon>
        <taxon>Hexapoda</taxon>
        <taxon>Insecta</taxon>
        <taxon>Pterygota</taxon>
        <taxon>Neoptera</taxon>
        <taxon>Endopterygota</taxon>
        <taxon>Diptera</taxon>
        <taxon>Nematocera</taxon>
        <taxon>Psychodoidea</taxon>
        <taxon>Psychodidae</taxon>
        <taxon>Lutzomyia</taxon>
        <taxon>Lutzomyia</taxon>
    </lineage>
</organism>
<dbReference type="FunFam" id="1.20.5.170:FF:000025">
    <property type="entry name" value="nuclear factor interleukin-3-regulated protein-like"/>
    <property type="match status" value="1"/>
</dbReference>
<evidence type="ECO:0000259" key="7">
    <source>
        <dbReference type="PROSITE" id="PS50217"/>
    </source>
</evidence>
<evidence type="ECO:0000256" key="4">
    <source>
        <dbReference type="ARBA" id="ARBA00023163"/>
    </source>
</evidence>
<evidence type="ECO:0000256" key="2">
    <source>
        <dbReference type="ARBA" id="ARBA00023015"/>
    </source>
</evidence>
<sequence length="469" mass="51546">MHPDPGIIFSASPGVLRQRMMVAGFVERQQSCSPSNGEGPPMGHHQMHSPRGHMEMYHEHTSSMSPRSPGADSYGQREPGGNQNYEIGSAAHLKRKELFTQRKQREFIPDNKKDESYWDRRRRNNEAAKRSREKRRFNDMVLEQRVVELTKENHVLKAQLDAIKDKYNICGESLVSVDQIMATLPNADQLLTITKRAKLMAYPNSPSRQPPPPESPPPELHAPPLFAHRHHTPPLHPALLQNPPGGDHSHDLHHPSNPPMHVYAPAPSYVHHQPTPAPHHPLPPAMSPEDPHHHTTREDALNLSRRPASPFDASSGSCASGTASGDDEHCCESSTVVAPPVVDIANSLPLKLRHKSHLGDKDAASALLALQHIKQEPSLRASPPWGDGEGSSDERDSGISLSGGHGEPWVRKMPPGTTTTLAVGVVGILDKEEENCHLKTQLKRLENEVASIKNMMILSNANGATAAAQ</sequence>